<dbReference type="RefSeq" id="WP_250872779.1">
    <property type="nucleotide sequence ID" value="NZ_JALXFV010000003.1"/>
</dbReference>
<sequence length="48" mass="5167">MSVSVRVDCPTCSTAVVAEPDESGEGDTLHGRSVACDDCGHRIDVYYY</sequence>
<dbReference type="Proteomes" id="UP001597187">
    <property type="component" value="Unassembled WGS sequence"/>
</dbReference>
<comment type="caution">
    <text evidence="1">The sequence shown here is derived from an EMBL/GenBank/DDBJ whole genome shotgun (WGS) entry which is preliminary data.</text>
</comment>
<dbReference type="EMBL" id="JBHUDC010000003">
    <property type="protein sequence ID" value="MFD1512802.1"/>
    <property type="molecule type" value="Genomic_DNA"/>
</dbReference>
<name>A0ABD6ATD2_9EURY</name>
<accession>A0ABD6ATD2</accession>
<evidence type="ECO:0008006" key="3">
    <source>
        <dbReference type="Google" id="ProtNLM"/>
    </source>
</evidence>
<proteinExistence type="predicted"/>
<evidence type="ECO:0000313" key="1">
    <source>
        <dbReference type="EMBL" id="MFD1512802.1"/>
    </source>
</evidence>
<gene>
    <name evidence="1" type="ORF">ACFSBT_05830</name>
</gene>
<evidence type="ECO:0000313" key="2">
    <source>
        <dbReference type="Proteomes" id="UP001597187"/>
    </source>
</evidence>
<dbReference type="AlphaFoldDB" id="A0ABD6ATD2"/>
<keyword evidence="2" id="KW-1185">Reference proteome</keyword>
<reference evidence="1 2" key="1">
    <citation type="journal article" date="2019" name="Int. J. Syst. Evol. Microbiol.">
        <title>The Global Catalogue of Microorganisms (GCM) 10K type strain sequencing project: providing services to taxonomists for standard genome sequencing and annotation.</title>
        <authorList>
            <consortium name="The Broad Institute Genomics Platform"/>
            <consortium name="The Broad Institute Genome Sequencing Center for Infectious Disease"/>
            <person name="Wu L."/>
            <person name="Ma J."/>
        </authorList>
    </citation>
    <scope>NUCLEOTIDE SEQUENCE [LARGE SCALE GENOMIC DNA]</scope>
    <source>
        <strain evidence="1 2">CGMCC 1.12563</strain>
    </source>
</reference>
<organism evidence="1 2">
    <name type="scientific">Halomarina rubra</name>
    <dbReference type="NCBI Taxonomy" id="2071873"/>
    <lineage>
        <taxon>Archaea</taxon>
        <taxon>Methanobacteriati</taxon>
        <taxon>Methanobacteriota</taxon>
        <taxon>Stenosarchaea group</taxon>
        <taxon>Halobacteria</taxon>
        <taxon>Halobacteriales</taxon>
        <taxon>Natronomonadaceae</taxon>
        <taxon>Halomarina</taxon>
    </lineage>
</organism>
<protein>
    <recommendedName>
        <fullName evidence="3">Small CPxCG-related zinc finger protein</fullName>
    </recommendedName>
</protein>